<evidence type="ECO:0000313" key="2">
    <source>
        <dbReference type="EMBL" id="KAA6388686.1"/>
    </source>
</evidence>
<feature type="compositionally biased region" description="Basic and acidic residues" evidence="1">
    <location>
        <begin position="119"/>
        <end position="142"/>
    </location>
</feature>
<accession>A0A5J4W2D2</accession>
<evidence type="ECO:0000256" key="1">
    <source>
        <dbReference type="SAM" id="MobiDB-lite"/>
    </source>
</evidence>
<dbReference type="EMBL" id="SNRW01003884">
    <property type="protein sequence ID" value="KAA6388686.1"/>
    <property type="molecule type" value="Genomic_DNA"/>
</dbReference>
<comment type="caution">
    <text evidence="2">The sequence shown here is derived from an EMBL/GenBank/DDBJ whole genome shotgun (WGS) entry which is preliminary data.</text>
</comment>
<dbReference type="AlphaFoldDB" id="A0A5J4W2D2"/>
<feature type="region of interest" description="Disordered" evidence="1">
    <location>
        <begin position="90"/>
        <end position="164"/>
    </location>
</feature>
<gene>
    <name evidence="2" type="ORF">EZS28_015786</name>
</gene>
<organism evidence="2 3">
    <name type="scientific">Streblomastix strix</name>
    <dbReference type="NCBI Taxonomy" id="222440"/>
    <lineage>
        <taxon>Eukaryota</taxon>
        <taxon>Metamonada</taxon>
        <taxon>Preaxostyla</taxon>
        <taxon>Oxymonadida</taxon>
        <taxon>Streblomastigidae</taxon>
        <taxon>Streblomastix</taxon>
    </lineage>
</organism>
<feature type="compositionally biased region" description="Acidic residues" evidence="1">
    <location>
        <begin position="91"/>
        <end position="118"/>
    </location>
</feature>
<protein>
    <submittedName>
        <fullName evidence="2">Uncharacterized protein</fullName>
    </submittedName>
</protein>
<evidence type="ECO:0000313" key="3">
    <source>
        <dbReference type="Proteomes" id="UP000324800"/>
    </source>
</evidence>
<name>A0A5J4W2D2_9EUKA</name>
<feature type="compositionally biased region" description="Basic and acidic residues" evidence="1">
    <location>
        <begin position="152"/>
        <end position="164"/>
    </location>
</feature>
<proteinExistence type="predicted"/>
<reference evidence="2 3" key="1">
    <citation type="submission" date="2019-03" db="EMBL/GenBank/DDBJ databases">
        <title>Single cell metagenomics reveals metabolic interactions within the superorganism composed of flagellate Streblomastix strix and complex community of Bacteroidetes bacteria on its surface.</title>
        <authorList>
            <person name="Treitli S.C."/>
            <person name="Kolisko M."/>
            <person name="Husnik F."/>
            <person name="Keeling P."/>
            <person name="Hampl V."/>
        </authorList>
    </citation>
    <scope>NUCLEOTIDE SEQUENCE [LARGE SCALE GENOMIC DNA]</scope>
    <source>
        <strain evidence="2">ST1C</strain>
    </source>
</reference>
<dbReference type="Proteomes" id="UP000324800">
    <property type="component" value="Unassembled WGS sequence"/>
</dbReference>
<sequence>MNFVLFNDQEADDQVYEINLITKKQKEDCDTEFGYNGRIISSAAIEDSKLDQEVEKLGSDPKVFYESFHNSYFGYTAVLIVIQDRFYYFEREDEEDDDDEDEDDEDEDDEDQDDEDQDDGYKDQDEDCYKDQEDQDDYGYKDQEDDIEDDSYGDKENYRKGDYY</sequence>